<keyword evidence="2" id="KW-0479">Metal-binding</keyword>
<comment type="function">
    <text evidence="6">GTPase that associates with the 50S ribosomal subunit and may have a role during protein synthesis or ribosome biogenesis.</text>
</comment>
<dbReference type="eggNOG" id="COG2262">
    <property type="taxonomic scope" value="Bacteria"/>
</dbReference>
<dbReference type="PROSITE" id="PS51705">
    <property type="entry name" value="G_HFLX"/>
    <property type="match status" value="1"/>
</dbReference>
<dbReference type="GO" id="GO:0046872">
    <property type="term" value="F:metal ion binding"/>
    <property type="evidence" value="ECO:0007669"/>
    <property type="project" value="UniProtKB-KW"/>
</dbReference>
<sequence length="577" mass="63905">MAFEAGDLMPQELVQKLAFFTHKINREIAVYLDRKGTVTDISIGDSSTVSLPELEGRKSKMRLSGIRCIHTHPNGTGQLSSVDISSLINLRLDAMIALGVKDGELTEAYVSIPSRAESGEFDSADLFGPYQPGDPELGNIFGLIIERDKNNKAAFYDNDVEEERAILVGLETLSGRMIGGKSEAERSLDELEELANTSGAVVIEKILQKKPVKDPAFYIGRGKAEEIGLLCQAAGADTLIFDVELSGAQVRNIEDVTGAKVVDRTTLILDIFAQRARSKEGKLQVELAQLKYRLPRLTGMGGQLSRLGGGIGTRGPGEKKLEVDKRHIRRRINFLESELDQVSIRRNRTREARKKNTVPSIALVGYTNAGKSTLMNKLCNCDVFAENKLFATLDPTARKLQLADGKTALLVDTVGFIRKLPHELVDAFKSTLEEVVYSDILLHVVDVSNEEAEEQIAVVMDILESLEALQKSMILVLNKIDMVNGKHNIRIPDKDCKIFEVSAVTGQGIPQLISGISELLSENEINIEFTIPYNQGWILPYMYENGKVMETDYKEDGIRVKAVIRDTKIEKIKEFLN</sequence>
<dbReference type="InterPro" id="IPR032305">
    <property type="entry name" value="GTP-bd_M"/>
</dbReference>
<dbReference type="InterPro" id="IPR030394">
    <property type="entry name" value="G_HFLX_dom"/>
</dbReference>
<evidence type="ECO:0000256" key="4">
    <source>
        <dbReference type="ARBA" id="ARBA00022842"/>
    </source>
</evidence>
<dbReference type="Pfam" id="PF13167">
    <property type="entry name" value="GTP-bdg_N"/>
    <property type="match status" value="1"/>
</dbReference>
<dbReference type="GO" id="GO:0043022">
    <property type="term" value="F:ribosome binding"/>
    <property type="evidence" value="ECO:0007669"/>
    <property type="project" value="TreeGrafter"/>
</dbReference>
<dbReference type="Gene3D" id="3.40.50.300">
    <property type="entry name" value="P-loop containing nucleotide triphosphate hydrolases"/>
    <property type="match status" value="1"/>
</dbReference>
<evidence type="ECO:0000256" key="2">
    <source>
        <dbReference type="ARBA" id="ARBA00022723"/>
    </source>
</evidence>
<dbReference type="GO" id="GO:0005737">
    <property type="term" value="C:cytoplasm"/>
    <property type="evidence" value="ECO:0007669"/>
    <property type="project" value="UniProtKB-SubCell"/>
</dbReference>
<dbReference type="InterPro" id="IPR025121">
    <property type="entry name" value="GTPase_HflX_N"/>
</dbReference>
<dbReference type="Gene3D" id="3.40.50.11060">
    <property type="entry name" value="GTPase HflX, N-terminal domain"/>
    <property type="match status" value="1"/>
</dbReference>
<proteinExistence type="inferred from homology"/>
<dbReference type="NCBIfam" id="TIGR00231">
    <property type="entry name" value="small_GTP"/>
    <property type="match status" value="1"/>
</dbReference>
<evidence type="ECO:0000256" key="5">
    <source>
        <dbReference type="ARBA" id="ARBA00023134"/>
    </source>
</evidence>
<dbReference type="Pfam" id="PF16360">
    <property type="entry name" value="GTP-bdg_M"/>
    <property type="match status" value="1"/>
</dbReference>
<dbReference type="InterPro" id="IPR006073">
    <property type="entry name" value="GTP-bd"/>
</dbReference>
<dbReference type="InterPro" id="IPR027417">
    <property type="entry name" value="P-loop_NTPase"/>
</dbReference>
<evidence type="ECO:0000256" key="1">
    <source>
        <dbReference type="ARBA" id="ARBA00022490"/>
    </source>
</evidence>
<comment type="subcellular location">
    <subcellularLocation>
        <location evidence="6">Cytoplasm</location>
    </subcellularLocation>
    <text evidence="6">May associate with membranes.</text>
</comment>
<feature type="coiled-coil region" evidence="7">
    <location>
        <begin position="318"/>
        <end position="352"/>
    </location>
</feature>
<protein>
    <recommendedName>
        <fullName evidence="6">GTPase HflX</fullName>
    </recommendedName>
    <alternativeName>
        <fullName evidence="6">GTP-binding protein HflX</fullName>
    </alternativeName>
</protein>
<evidence type="ECO:0000259" key="8">
    <source>
        <dbReference type="PROSITE" id="PS51705"/>
    </source>
</evidence>
<keyword evidence="10" id="KW-1185">Reference proteome</keyword>
<keyword evidence="7" id="KW-0175">Coiled coil</keyword>
<dbReference type="STRING" id="398512.Bccel_5675"/>
<comment type="subunit">
    <text evidence="6">Monomer. Associates with the 50S ribosomal subunit.</text>
</comment>
<evidence type="ECO:0000256" key="7">
    <source>
        <dbReference type="SAM" id="Coils"/>
    </source>
</evidence>
<dbReference type="PRINTS" id="PR00326">
    <property type="entry name" value="GTP1OBG"/>
</dbReference>
<dbReference type="PANTHER" id="PTHR10229:SF0">
    <property type="entry name" value="GTP-BINDING PROTEIN 6-RELATED"/>
    <property type="match status" value="1"/>
</dbReference>
<dbReference type="OrthoDB" id="9812272at2"/>
<dbReference type="Proteomes" id="UP000036923">
    <property type="component" value="Unassembled WGS sequence"/>
</dbReference>
<dbReference type="InterPro" id="IPR042108">
    <property type="entry name" value="GTPase_HflX_N_sf"/>
</dbReference>
<keyword evidence="5 6" id="KW-0342">GTP-binding</keyword>
<dbReference type="PANTHER" id="PTHR10229">
    <property type="entry name" value="GTP-BINDING PROTEIN HFLX"/>
    <property type="match status" value="1"/>
</dbReference>
<evidence type="ECO:0000256" key="6">
    <source>
        <dbReference type="HAMAP-Rule" id="MF_00900"/>
    </source>
</evidence>
<keyword evidence="1 6" id="KW-0963">Cytoplasm</keyword>
<dbReference type="RefSeq" id="WP_036940039.1">
    <property type="nucleotide sequence ID" value="NZ_JQKC01000010.1"/>
</dbReference>
<dbReference type="SUPFAM" id="SSF52540">
    <property type="entry name" value="P-loop containing nucleoside triphosphate hydrolases"/>
    <property type="match status" value="1"/>
</dbReference>
<organism evidence="9 10">
    <name type="scientific">Pseudobacteroides cellulosolvens ATCC 35603 = DSM 2933</name>
    <dbReference type="NCBI Taxonomy" id="398512"/>
    <lineage>
        <taxon>Bacteria</taxon>
        <taxon>Bacillati</taxon>
        <taxon>Bacillota</taxon>
        <taxon>Clostridia</taxon>
        <taxon>Eubacteriales</taxon>
        <taxon>Oscillospiraceae</taxon>
        <taxon>Pseudobacteroides</taxon>
    </lineage>
</organism>
<dbReference type="AlphaFoldDB" id="A0A0L6JXV9"/>
<dbReference type="Gene3D" id="6.10.250.2860">
    <property type="match status" value="1"/>
</dbReference>
<dbReference type="PATRIC" id="fig|398512.5.peg.5952"/>
<name>A0A0L6JXV9_9FIRM</name>
<reference evidence="10" key="1">
    <citation type="submission" date="2015-07" db="EMBL/GenBank/DDBJ databases">
        <title>Near-Complete Genome Sequence of the Cellulolytic Bacterium Bacteroides (Pseudobacteroides) cellulosolvens ATCC 35603.</title>
        <authorList>
            <person name="Dassa B."/>
            <person name="Utturkar S.M."/>
            <person name="Klingeman D.M."/>
            <person name="Hurt R.A."/>
            <person name="Keller M."/>
            <person name="Xu J."/>
            <person name="Reddy Y.H.K."/>
            <person name="Borovok I."/>
            <person name="Grinberg I.R."/>
            <person name="Lamed R."/>
            <person name="Zhivin O."/>
            <person name="Bayer E.A."/>
            <person name="Brown S.D."/>
        </authorList>
    </citation>
    <scope>NUCLEOTIDE SEQUENCE [LARGE SCALE GENOMIC DNA]</scope>
    <source>
        <strain evidence="10">DSM 2933</strain>
    </source>
</reference>
<comment type="caution">
    <text evidence="9">The sequence shown here is derived from an EMBL/GenBank/DDBJ whole genome shotgun (WGS) entry which is preliminary data.</text>
</comment>
<dbReference type="InterPro" id="IPR016496">
    <property type="entry name" value="GTPase_HflX"/>
</dbReference>
<dbReference type="FunFam" id="3.40.50.11060:FF:000001">
    <property type="entry name" value="GTPase HflX"/>
    <property type="match status" value="1"/>
</dbReference>
<keyword evidence="4" id="KW-0460">Magnesium</keyword>
<dbReference type="InterPro" id="IPR045498">
    <property type="entry name" value="HflX_C"/>
</dbReference>
<comment type="similarity">
    <text evidence="6">Belongs to the TRAFAC class OBG-HflX-like GTPase superfamily. HflX GTPase family.</text>
</comment>
<dbReference type="Pfam" id="PF01926">
    <property type="entry name" value="MMR_HSR1"/>
    <property type="match status" value="1"/>
</dbReference>
<dbReference type="NCBIfam" id="TIGR03156">
    <property type="entry name" value="GTP_HflX"/>
    <property type="match status" value="1"/>
</dbReference>
<evidence type="ECO:0000256" key="3">
    <source>
        <dbReference type="ARBA" id="ARBA00022741"/>
    </source>
</evidence>
<dbReference type="InterPro" id="IPR005225">
    <property type="entry name" value="Small_GTP-bd"/>
</dbReference>
<dbReference type="EMBL" id="LGTC01000001">
    <property type="protein sequence ID" value="KNY30395.1"/>
    <property type="molecule type" value="Genomic_DNA"/>
</dbReference>
<gene>
    <name evidence="6" type="primary">hflX</name>
    <name evidence="9" type="ORF">Bccel_5675</name>
</gene>
<accession>A0A0L6JXV9</accession>
<dbReference type="Pfam" id="PF19275">
    <property type="entry name" value="HflX_C"/>
    <property type="match status" value="1"/>
</dbReference>
<dbReference type="GO" id="GO:0003924">
    <property type="term" value="F:GTPase activity"/>
    <property type="evidence" value="ECO:0007669"/>
    <property type="project" value="UniProtKB-UniRule"/>
</dbReference>
<dbReference type="GO" id="GO:0005525">
    <property type="term" value="F:GTP binding"/>
    <property type="evidence" value="ECO:0007669"/>
    <property type="project" value="UniProtKB-UniRule"/>
</dbReference>
<evidence type="ECO:0000313" key="10">
    <source>
        <dbReference type="Proteomes" id="UP000036923"/>
    </source>
</evidence>
<dbReference type="CDD" id="cd01878">
    <property type="entry name" value="HflX"/>
    <property type="match status" value="1"/>
</dbReference>
<keyword evidence="3 6" id="KW-0547">Nucleotide-binding</keyword>
<dbReference type="HAMAP" id="MF_00900">
    <property type="entry name" value="GTPase_HflX"/>
    <property type="match status" value="1"/>
</dbReference>
<evidence type="ECO:0000313" key="9">
    <source>
        <dbReference type="EMBL" id="KNY30395.1"/>
    </source>
</evidence>
<feature type="domain" description="Hflx-type G" evidence="8">
    <location>
        <begin position="359"/>
        <end position="524"/>
    </location>
</feature>